<keyword evidence="8" id="KW-1185">Reference proteome</keyword>
<dbReference type="InterPro" id="IPR006904">
    <property type="entry name" value="DUF716"/>
</dbReference>
<gene>
    <name evidence="7" type="ORF">JCGZ_19210</name>
</gene>
<dbReference type="Pfam" id="PF04819">
    <property type="entry name" value="DUF716"/>
    <property type="match status" value="1"/>
</dbReference>
<dbReference type="AlphaFoldDB" id="A0A067LAU6"/>
<dbReference type="Proteomes" id="UP000027138">
    <property type="component" value="Unassembled WGS sequence"/>
</dbReference>
<comment type="subcellular location">
    <subcellularLocation>
        <location evidence="1">Membrane</location>
        <topology evidence="1">Multi-pass membrane protein</topology>
    </subcellularLocation>
</comment>
<dbReference type="EMBL" id="KK914254">
    <property type="protein sequence ID" value="KDP44343.1"/>
    <property type="molecule type" value="Genomic_DNA"/>
</dbReference>
<feature type="transmembrane region" description="Helical" evidence="6">
    <location>
        <begin position="184"/>
        <end position="201"/>
    </location>
</feature>
<dbReference type="PANTHER" id="PTHR46285:SF3">
    <property type="entry name" value="PROTEINASE INHIBITOR I4, SERPIN (DUF716)"/>
    <property type="match status" value="1"/>
</dbReference>
<feature type="transmembrane region" description="Helical" evidence="6">
    <location>
        <begin position="121"/>
        <end position="139"/>
    </location>
</feature>
<feature type="transmembrane region" description="Helical" evidence="6">
    <location>
        <begin position="90"/>
        <end position="109"/>
    </location>
</feature>
<keyword evidence="5 6" id="KW-0472">Membrane</keyword>
<feature type="transmembrane region" description="Helical" evidence="6">
    <location>
        <begin position="6"/>
        <end position="26"/>
    </location>
</feature>
<feature type="transmembrane region" description="Helical" evidence="6">
    <location>
        <begin position="151"/>
        <end position="172"/>
    </location>
</feature>
<dbReference type="GO" id="GO:0016020">
    <property type="term" value="C:membrane"/>
    <property type="evidence" value="ECO:0007669"/>
    <property type="project" value="UniProtKB-SubCell"/>
</dbReference>
<evidence type="ECO:0000256" key="3">
    <source>
        <dbReference type="ARBA" id="ARBA00022692"/>
    </source>
</evidence>
<feature type="transmembrane region" description="Helical" evidence="6">
    <location>
        <begin position="240"/>
        <end position="263"/>
    </location>
</feature>
<reference evidence="7 8" key="1">
    <citation type="journal article" date="2014" name="PLoS ONE">
        <title>Global Analysis of Gene Expression Profiles in Physic Nut (Jatropha curcas L.) Seedlings Exposed to Salt Stress.</title>
        <authorList>
            <person name="Zhang L."/>
            <person name="Zhang C."/>
            <person name="Wu P."/>
            <person name="Chen Y."/>
            <person name="Li M."/>
            <person name="Jiang H."/>
            <person name="Wu G."/>
        </authorList>
    </citation>
    <scope>NUCLEOTIDE SEQUENCE [LARGE SCALE GENOMIC DNA]</scope>
    <source>
        <strain evidence="8">cv. GZQX0401</strain>
        <tissue evidence="7">Young leaves</tissue>
    </source>
</reference>
<protein>
    <submittedName>
        <fullName evidence="7">Uncharacterized protein</fullName>
    </submittedName>
</protein>
<name>A0A067LAU6_JATCU</name>
<evidence type="ECO:0000256" key="2">
    <source>
        <dbReference type="ARBA" id="ARBA00006948"/>
    </source>
</evidence>
<dbReference type="PANTHER" id="PTHR46285">
    <property type="entry name" value="PROTEINASE INHIBITOR I4, SERPIN (DUF716)-RELATED"/>
    <property type="match status" value="1"/>
</dbReference>
<keyword evidence="3 6" id="KW-0812">Transmembrane</keyword>
<evidence type="ECO:0000313" key="7">
    <source>
        <dbReference type="EMBL" id="KDP44343.1"/>
    </source>
</evidence>
<organism evidence="7 8">
    <name type="scientific">Jatropha curcas</name>
    <name type="common">Barbados nut</name>
    <dbReference type="NCBI Taxonomy" id="180498"/>
    <lineage>
        <taxon>Eukaryota</taxon>
        <taxon>Viridiplantae</taxon>
        <taxon>Streptophyta</taxon>
        <taxon>Embryophyta</taxon>
        <taxon>Tracheophyta</taxon>
        <taxon>Spermatophyta</taxon>
        <taxon>Magnoliopsida</taxon>
        <taxon>eudicotyledons</taxon>
        <taxon>Gunneridae</taxon>
        <taxon>Pentapetalae</taxon>
        <taxon>rosids</taxon>
        <taxon>fabids</taxon>
        <taxon>Malpighiales</taxon>
        <taxon>Euphorbiaceae</taxon>
        <taxon>Crotonoideae</taxon>
        <taxon>Jatropheae</taxon>
        <taxon>Jatropha</taxon>
    </lineage>
</organism>
<feature type="transmembrane region" description="Helical" evidence="6">
    <location>
        <begin position="47"/>
        <end position="70"/>
    </location>
</feature>
<sequence>MGTLVGHVAPGFAFFFLGFWHLFNHVKLHSQQPNSYFSHPWFPTSKFRYIELFLIMVASSISVSMELFIGPERHQPFDPDGTIPSNHLHNFEHSSISMTFFVYAAFAIVLDKIGPKAQYGLTQFLGSLAFGQQLFLFHLHSADHMGVEGQYHLLLQIAIVVSLATTLMGIGYPKSFIISFIRSASILFQGIWLIIMGYVLWTPSLVPKGCFIHLEEGHQVVRCSGEEALHRAKSLVNIQFSWLLIAVTIFIVSFYLGMVKFYGEKIEYSTLTKEDDQLLEDDSSSDDLESQKLITATGKEGNPNTFMHIGRSFVPIDIER</sequence>
<evidence type="ECO:0000256" key="6">
    <source>
        <dbReference type="SAM" id="Phobius"/>
    </source>
</evidence>
<accession>A0A067LAU6</accession>
<keyword evidence="4 6" id="KW-1133">Transmembrane helix</keyword>
<comment type="similarity">
    <text evidence="2">Belongs to the TMEM45 family.</text>
</comment>
<evidence type="ECO:0000256" key="4">
    <source>
        <dbReference type="ARBA" id="ARBA00022989"/>
    </source>
</evidence>
<evidence type="ECO:0000313" key="8">
    <source>
        <dbReference type="Proteomes" id="UP000027138"/>
    </source>
</evidence>
<evidence type="ECO:0000256" key="1">
    <source>
        <dbReference type="ARBA" id="ARBA00004141"/>
    </source>
</evidence>
<proteinExistence type="inferred from homology"/>
<evidence type="ECO:0000256" key="5">
    <source>
        <dbReference type="ARBA" id="ARBA00023136"/>
    </source>
</evidence>
<dbReference type="OrthoDB" id="551896at2759"/>